<feature type="region of interest" description="Disordered" evidence="4">
    <location>
        <begin position="377"/>
        <end position="403"/>
    </location>
</feature>
<name>A0A7J7MMI0_9MAGN</name>
<dbReference type="GO" id="GO:0009903">
    <property type="term" value="P:chloroplast avoidance movement"/>
    <property type="evidence" value="ECO:0007669"/>
    <property type="project" value="TreeGrafter"/>
</dbReference>
<dbReference type="GO" id="GO:0009904">
    <property type="term" value="P:chloroplast accumulation movement"/>
    <property type="evidence" value="ECO:0007669"/>
    <property type="project" value="TreeGrafter"/>
</dbReference>
<dbReference type="Proteomes" id="UP000541444">
    <property type="component" value="Unassembled WGS sequence"/>
</dbReference>
<organism evidence="5 6">
    <name type="scientific">Kingdonia uniflora</name>
    <dbReference type="NCBI Taxonomy" id="39325"/>
    <lineage>
        <taxon>Eukaryota</taxon>
        <taxon>Viridiplantae</taxon>
        <taxon>Streptophyta</taxon>
        <taxon>Embryophyta</taxon>
        <taxon>Tracheophyta</taxon>
        <taxon>Spermatophyta</taxon>
        <taxon>Magnoliopsida</taxon>
        <taxon>Ranunculales</taxon>
        <taxon>Circaeasteraceae</taxon>
        <taxon>Kingdonia</taxon>
    </lineage>
</organism>
<evidence type="ECO:0000256" key="3">
    <source>
        <dbReference type="SAM" id="Coils"/>
    </source>
</evidence>
<dbReference type="Gene3D" id="1.10.287.1490">
    <property type="match status" value="1"/>
</dbReference>
<accession>A0A7J7MMI0</accession>
<feature type="coiled-coil region" evidence="3">
    <location>
        <begin position="181"/>
        <end position="251"/>
    </location>
</feature>
<comment type="caution">
    <text evidence="5">The sequence shown here is derived from an EMBL/GenBank/DDBJ whole genome shotgun (WGS) entry which is preliminary data.</text>
</comment>
<feature type="region of interest" description="Disordered" evidence="4">
    <location>
        <begin position="72"/>
        <end position="95"/>
    </location>
</feature>
<keyword evidence="2 3" id="KW-0175">Coiled coil</keyword>
<protein>
    <recommendedName>
        <fullName evidence="7">WEB family protein</fullName>
    </recommendedName>
</protein>
<dbReference type="Pfam" id="PF05701">
    <property type="entry name" value="WEMBL"/>
    <property type="match status" value="1"/>
</dbReference>
<evidence type="ECO:0000256" key="2">
    <source>
        <dbReference type="ARBA" id="ARBA00023054"/>
    </source>
</evidence>
<dbReference type="InterPro" id="IPR008545">
    <property type="entry name" value="Web"/>
</dbReference>
<evidence type="ECO:0000256" key="1">
    <source>
        <dbReference type="ARBA" id="ARBA00005485"/>
    </source>
</evidence>
<feature type="region of interest" description="Disordered" evidence="4">
    <location>
        <begin position="472"/>
        <end position="493"/>
    </location>
</feature>
<dbReference type="GO" id="GO:0005829">
    <property type="term" value="C:cytosol"/>
    <property type="evidence" value="ECO:0007669"/>
    <property type="project" value="TreeGrafter"/>
</dbReference>
<dbReference type="PANTHER" id="PTHR32054">
    <property type="entry name" value="HEAVY CHAIN, PUTATIVE, EXPRESSED-RELATED-RELATED"/>
    <property type="match status" value="1"/>
</dbReference>
<dbReference type="PANTHER" id="PTHR32054:SF4">
    <property type="entry name" value="OS07G0677900 PROTEIN"/>
    <property type="match status" value="1"/>
</dbReference>
<evidence type="ECO:0000313" key="6">
    <source>
        <dbReference type="Proteomes" id="UP000541444"/>
    </source>
</evidence>
<gene>
    <name evidence="5" type="ORF">GIB67_010971</name>
</gene>
<proteinExistence type="inferred from homology"/>
<evidence type="ECO:0000313" key="5">
    <source>
        <dbReference type="EMBL" id="KAF6156047.1"/>
    </source>
</evidence>
<dbReference type="OrthoDB" id="649232at2759"/>
<sequence>MGLWKIRMTLNVLIQPTRFHMCTFKEVDIAKVEEQAALLEKDLIVKELETLEVLKDLESTKKTLEELKLKLQKETAESSPTPSIPSGNTNTNSGINETEKQIPENIVDAEQDPVGGLNTCPTSSPGLILMELKKAKVNLSRTNSDISGIRASVESLNTKIEKERISLKKTHEKLFSNSATISSLEEDLKQTRQKLQLVKKAKLNCNSENPADISKELQELSYEAENFKKMAEAAREEVARAMSEIEQTKTSIKTSEIRWFAAKKMAKAARAAEASAVADIKALSNSEGPSITLSLEEYSSLTRKVREAEELSKKRVVSAMLQIDVANKSKLEILKKVEAANEEVKTSKKAMEVALKRVEAANNAKLSVEEALRRWRSENGQKRRSSYNSTKFKNAHPSHQRKDSRLLDVNGFNLTSDGSKPVLRPTLSIGQILSRKLLLPGEGEMEMWTDDSSKRSKVSLGQMLGRHVEVLSPPTKSDKEGSVDAQKQPSAKKKKFGFAQFSLILAKQNKKKKMMKKKQVPITRWNSCKGGV</sequence>
<evidence type="ECO:0000256" key="4">
    <source>
        <dbReference type="SAM" id="MobiDB-lite"/>
    </source>
</evidence>
<evidence type="ECO:0008006" key="7">
    <source>
        <dbReference type="Google" id="ProtNLM"/>
    </source>
</evidence>
<dbReference type="EMBL" id="JACGCM010001386">
    <property type="protein sequence ID" value="KAF6156047.1"/>
    <property type="molecule type" value="Genomic_DNA"/>
</dbReference>
<feature type="compositionally biased region" description="Polar residues" evidence="4">
    <location>
        <begin position="78"/>
        <end position="95"/>
    </location>
</feature>
<keyword evidence="6" id="KW-1185">Reference proteome</keyword>
<comment type="similarity">
    <text evidence="1">Belongs to the WEB family.</text>
</comment>
<reference evidence="5 6" key="1">
    <citation type="journal article" date="2020" name="IScience">
        <title>Genome Sequencing of the Endangered Kingdonia uniflora (Circaeasteraceae, Ranunculales) Reveals Potential Mechanisms of Evolutionary Specialization.</title>
        <authorList>
            <person name="Sun Y."/>
            <person name="Deng T."/>
            <person name="Zhang A."/>
            <person name="Moore M.J."/>
            <person name="Landis J.B."/>
            <person name="Lin N."/>
            <person name="Zhang H."/>
            <person name="Zhang X."/>
            <person name="Huang J."/>
            <person name="Zhang X."/>
            <person name="Sun H."/>
            <person name="Wang H."/>
        </authorList>
    </citation>
    <scope>NUCLEOTIDE SEQUENCE [LARGE SCALE GENOMIC DNA]</scope>
    <source>
        <strain evidence="5">TB1705</strain>
        <tissue evidence="5">Leaf</tissue>
    </source>
</reference>
<dbReference type="AlphaFoldDB" id="A0A7J7MMI0"/>